<organism evidence="1 2">
    <name type="scientific">Lichtheimia corymbifera JMRC:FSU:9682</name>
    <dbReference type="NCBI Taxonomy" id="1263082"/>
    <lineage>
        <taxon>Eukaryota</taxon>
        <taxon>Fungi</taxon>
        <taxon>Fungi incertae sedis</taxon>
        <taxon>Mucoromycota</taxon>
        <taxon>Mucoromycotina</taxon>
        <taxon>Mucoromycetes</taxon>
        <taxon>Mucorales</taxon>
        <taxon>Lichtheimiaceae</taxon>
        <taxon>Lichtheimia</taxon>
    </lineage>
</organism>
<dbReference type="EMBL" id="CBTN010000009">
    <property type="protein sequence ID" value="CDH51358.1"/>
    <property type="molecule type" value="Genomic_DNA"/>
</dbReference>
<evidence type="ECO:0000313" key="1">
    <source>
        <dbReference type="EMBL" id="CDH51358.1"/>
    </source>
</evidence>
<dbReference type="AlphaFoldDB" id="A0A068RMF1"/>
<dbReference type="Proteomes" id="UP000027586">
    <property type="component" value="Unassembled WGS sequence"/>
</dbReference>
<dbReference type="VEuPathDB" id="FungiDB:LCOR_02975.1"/>
<evidence type="ECO:0000313" key="2">
    <source>
        <dbReference type="Proteomes" id="UP000027586"/>
    </source>
</evidence>
<reference evidence="1" key="1">
    <citation type="submission" date="2013-08" db="EMBL/GenBank/DDBJ databases">
        <title>Gene expansion shapes genome architecture in the human pathogen Lichtheimia corymbifera: an evolutionary genomics analysis in the ancient terrestrial Mucorales (Mucoromycotina).</title>
        <authorList>
            <person name="Schwartze V.U."/>
            <person name="Winter S."/>
            <person name="Shelest E."/>
            <person name="Marcet-Houben M."/>
            <person name="Horn F."/>
            <person name="Wehner S."/>
            <person name="Hoffmann K."/>
            <person name="Riege K."/>
            <person name="Sammeth M."/>
            <person name="Nowrousian M."/>
            <person name="Valiante V."/>
            <person name="Linde J."/>
            <person name="Jacobsen I.D."/>
            <person name="Marz M."/>
            <person name="Brakhage A.A."/>
            <person name="Gabaldon T."/>
            <person name="Bocker S."/>
            <person name="Voigt K."/>
        </authorList>
    </citation>
    <scope>NUCLEOTIDE SEQUENCE [LARGE SCALE GENOMIC DNA]</scope>
    <source>
        <strain evidence="1">FSU 9682</strain>
    </source>
</reference>
<sequence>MDGNDQERIDQQKGAYLQQSHGYIQSTYEIRWMGTITCSDEMSLNVDWITRRVVCRNDHMDTAEDADGLGGIDEMDHILAKGALQPWTLLEYSGQCM</sequence>
<accession>A0A068RMF1</accession>
<protein>
    <submittedName>
        <fullName evidence="1">Uncharacterized protein</fullName>
    </submittedName>
</protein>
<name>A0A068RMF1_9FUNG</name>
<proteinExistence type="predicted"/>
<gene>
    <name evidence="1" type="ORF">LCOR_02975.1</name>
</gene>
<keyword evidence="2" id="KW-1185">Reference proteome</keyword>
<comment type="caution">
    <text evidence="1">The sequence shown here is derived from an EMBL/GenBank/DDBJ whole genome shotgun (WGS) entry which is preliminary data.</text>
</comment>